<dbReference type="AlphaFoldDB" id="A0A1R4GMP9"/>
<sequence length="1164" mass="119328">MLIQAQNHARRVVISVIALLLCFGILLSPTGANAGAGGVLTAQRDSRSADLEAHMAATDDTPADIDAELLTDVAGSDETASPDSASGPVEIVVRFADPGVPSAAAGDPEAAVAALQSLEQQRWDLVEEGLRALDDRVTVLNRFWITGAILVSATPSEEVLSDLAALPGAVEVVPNFTVEPTADVIGPGSPGETVDDPTHGTLTWGVDRIEAPQAWDDFGVTGEGVRVAVLDTGVDASHPDLADKMVGADLNDPTYPGGWITFDSHGLPIATTPADPGSHGTHVAGTIVGGDASEVQIGVAPGASLMAANVLSGAGGGSYARILAGLQWALAPHSGHSTDDRVGLPANVINMSLGSTGHSAAFADIIRNIRAAGIFPAIAIGNAPCGPTGNSSPGDLYEAVGVGNTNSADEVNPESCGAQTAWPAEVTERYDWPQNFMKPDVSAPGTAVYSAIPGGRWGQSTGTSMATPHVAGAAALIASARAGLSVDEIAQALEDTAWHPAGDDAEQDDRYGHGRINVHDAIASVLGASGVSGTVIDSATGAPIEGALVTYADVSESWTTDARGAFQAPLVPGKYTLRIQAFGYHETEVAVTVPDDRIVQAQAELEAMTTGVIQGVAVSRETNEPIEGATVVVVGQPLSTTTASDGSYRFEGLPPGQYTVAFSAEGMTTATAAPARVEVAHQTTVNAVLSPQLRVLLIGSGDADRTAELLRANETTVTQRPDLPASVDADEFDTVIVDTAAQADPAAIAALRQSLQASGVGSLWLDLGSNETTGIALLSHHTGSPVVREGANDRDATATGYVITAEHPIFAAGQLSNSALTPEMFVSQNSQSTGPKFTAWFSDFNEPGAQVLASAAKQNNDGSVTVLGDGIAVSDGSGSRTVLLSLHASMSAIGARTWSSEVSQVLVNSTQWAAPDSVQPIAPTVLEPQSIKPTPPDPDDDGDGDGDGNGHGGNNGNSGGSPWQPAPANGNRDSTPQQLAPNQQKTPTAQEQPKPESAPGPPFSSLAELKLAEQGGITAVLDGDELAVTIPGAEPGDWYYLHIYPHKLGVDWIRVNSDGELRINIGSLQGGTYYLVFTAADGAHAGWYELEIAGEDEAAPQDDVPAAELPDVQADLTGDDEDLSAAPDNGLTPLEQGLLLGTTGVLLAAAAVITLAALRRKPSA</sequence>
<evidence type="ECO:0000256" key="7">
    <source>
        <dbReference type="SAM" id="MobiDB-lite"/>
    </source>
</evidence>
<dbReference type="InterPro" id="IPR050131">
    <property type="entry name" value="Peptidase_S8_subtilisin-like"/>
</dbReference>
<dbReference type="Pfam" id="PF13620">
    <property type="entry name" value="CarboxypepD_reg"/>
    <property type="match status" value="2"/>
</dbReference>
<evidence type="ECO:0000313" key="11">
    <source>
        <dbReference type="EMBL" id="SJM69394.1"/>
    </source>
</evidence>
<feature type="compositionally biased region" description="Gly residues" evidence="7">
    <location>
        <begin position="947"/>
        <end position="959"/>
    </location>
</feature>
<feature type="signal peptide" evidence="9">
    <location>
        <begin position="1"/>
        <end position="34"/>
    </location>
</feature>
<dbReference type="PROSITE" id="PS00137">
    <property type="entry name" value="SUBTILASE_HIS"/>
    <property type="match status" value="1"/>
</dbReference>
<dbReference type="GO" id="GO:0006508">
    <property type="term" value="P:proteolysis"/>
    <property type="evidence" value="ECO:0007669"/>
    <property type="project" value="UniProtKB-KW"/>
</dbReference>
<keyword evidence="8" id="KW-1133">Transmembrane helix</keyword>
<dbReference type="PANTHER" id="PTHR43806:SF11">
    <property type="entry name" value="CEREVISIN-RELATED"/>
    <property type="match status" value="1"/>
</dbReference>
<dbReference type="SUPFAM" id="SSF49464">
    <property type="entry name" value="Carboxypeptidase regulatory domain-like"/>
    <property type="match status" value="2"/>
</dbReference>
<feature type="active site" description="Charge relay system" evidence="5">
    <location>
        <position position="231"/>
    </location>
</feature>
<keyword evidence="4 5" id="KW-0720">Serine protease</keyword>
<keyword evidence="12" id="KW-1185">Reference proteome</keyword>
<dbReference type="InterPro" id="IPR022398">
    <property type="entry name" value="Peptidase_S8_His-AS"/>
</dbReference>
<dbReference type="GO" id="GO:0004252">
    <property type="term" value="F:serine-type endopeptidase activity"/>
    <property type="evidence" value="ECO:0007669"/>
    <property type="project" value="UniProtKB-UniRule"/>
</dbReference>
<dbReference type="InterPro" id="IPR008969">
    <property type="entry name" value="CarboxyPept-like_regulatory"/>
</dbReference>
<keyword evidence="9" id="KW-0732">Signal</keyword>
<dbReference type="PRINTS" id="PR00723">
    <property type="entry name" value="SUBTILISIN"/>
</dbReference>
<keyword evidence="2 5" id="KW-0645">Protease</keyword>
<accession>A0A1R4GMP9</accession>
<name>A0A1R4GMP9_9MICO</name>
<feature type="active site" description="Charge relay system" evidence="5">
    <location>
        <position position="279"/>
    </location>
</feature>
<comment type="similarity">
    <text evidence="1 5 6">Belongs to the peptidase S8 family.</text>
</comment>
<feature type="compositionally biased region" description="Polar residues" evidence="7">
    <location>
        <begin position="971"/>
        <end position="991"/>
    </location>
</feature>
<protein>
    <submittedName>
        <fullName evidence="11">Peptidase S8 and S53, subtilisin, kexin, sedolisin</fullName>
    </submittedName>
</protein>
<dbReference type="InterPro" id="IPR023828">
    <property type="entry name" value="Peptidase_S8_Ser-AS"/>
</dbReference>
<dbReference type="Gene3D" id="2.60.40.1120">
    <property type="entry name" value="Carboxypeptidase-like, regulatory domain"/>
    <property type="match status" value="2"/>
</dbReference>
<evidence type="ECO:0000256" key="9">
    <source>
        <dbReference type="SAM" id="SignalP"/>
    </source>
</evidence>
<dbReference type="InterPro" id="IPR036852">
    <property type="entry name" value="Peptidase_S8/S53_dom_sf"/>
</dbReference>
<feature type="transmembrane region" description="Helical" evidence="8">
    <location>
        <begin position="1137"/>
        <end position="1158"/>
    </location>
</feature>
<dbReference type="Gene3D" id="3.40.50.200">
    <property type="entry name" value="Peptidase S8/S53 domain"/>
    <property type="match status" value="1"/>
</dbReference>
<evidence type="ECO:0000256" key="4">
    <source>
        <dbReference type="ARBA" id="ARBA00022825"/>
    </source>
</evidence>
<evidence type="ECO:0000256" key="5">
    <source>
        <dbReference type="PROSITE-ProRule" id="PRU01240"/>
    </source>
</evidence>
<feature type="region of interest" description="Disordered" evidence="7">
    <location>
        <begin position="926"/>
        <end position="1004"/>
    </location>
</feature>
<dbReference type="InterPro" id="IPR015500">
    <property type="entry name" value="Peptidase_S8_subtilisin-rel"/>
</dbReference>
<evidence type="ECO:0000256" key="2">
    <source>
        <dbReference type="ARBA" id="ARBA00022670"/>
    </source>
</evidence>
<dbReference type="PROSITE" id="PS51892">
    <property type="entry name" value="SUBTILASE"/>
    <property type="match status" value="1"/>
</dbReference>
<dbReference type="PANTHER" id="PTHR43806">
    <property type="entry name" value="PEPTIDASE S8"/>
    <property type="match status" value="1"/>
</dbReference>
<dbReference type="InterPro" id="IPR023827">
    <property type="entry name" value="Peptidase_S8_Asp-AS"/>
</dbReference>
<evidence type="ECO:0000256" key="3">
    <source>
        <dbReference type="ARBA" id="ARBA00022801"/>
    </source>
</evidence>
<evidence type="ECO:0000256" key="8">
    <source>
        <dbReference type="SAM" id="Phobius"/>
    </source>
</evidence>
<feature type="domain" description="Peptidase S8/S53" evidence="10">
    <location>
        <begin position="222"/>
        <end position="514"/>
    </location>
</feature>
<evidence type="ECO:0000256" key="1">
    <source>
        <dbReference type="ARBA" id="ARBA00011073"/>
    </source>
</evidence>
<evidence type="ECO:0000313" key="12">
    <source>
        <dbReference type="Proteomes" id="UP000195787"/>
    </source>
</evidence>
<dbReference type="EMBL" id="FUHU01000046">
    <property type="protein sequence ID" value="SJM69394.1"/>
    <property type="molecule type" value="Genomic_DNA"/>
</dbReference>
<keyword evidence="3 5" id="KW-0378">Hydrolase</keyword>
<feature type="active site" description="Charge relay system" evidence="5">
    <location>
        <position position="464"/>
    </location>
</feature>
<keyword evidence="8" id="KW-0812">Transmembrane</keyword>
<dbReference type="SUPFAM" id="SSF52743">
    <property type="entry name" value="Subtilisin-like"/>
    <property type="match status" value="1"/>
</dbReference>
<feature type="chain" id="PRO_5012932819" evidence="9">
    <location>
        <begin position="35"/>
        <end position="1164"/>
    </location>
</feature>
<gene>
    <name evidence="11" type="ORF">CZ674_13260</name>
</gene>
<dbReference type="InterPro" id="IPR000209">
    <property type="entry name" value="Peptidase_S8/S53_dom"/>
</dbReference>
<feature type="compositionally biased region" description="Acidic residues" evidence="7">
    <location>
        <begin position="937"/>
        <end position="946"/>
    </location>
</feature>
<evidence type="ECO:0000259" key="10">
    <source>
        <dbReference type="Pfam" id="PF00082"/>
    </source>
</evidence>
<keyword evidence="8" id="KW-0472">Membrane</keyword>
<dbReference type="PROSITE" id="PS00138">
    <property type="entry name" value="SUBTILASE_SER"/>
    <property type="match status" value="1"/>
</dbReference>
<evidence type="ECO:0000256" key="6">
    <source>
        <dbReference type="RuleBase" id="RU003355"/>
    </source>
</evidence>
<dbReference type="Proteomes" id="UP000195787">
    <property type="component" value="Unassembled WGS sequence"/>
</dbReference>
<reference evidence="11 12" key="1">
    <citation type="submission" date="2017-02" db="EMBL/GenBank/DDBJ databases">
        <authorList>
            <person name="Peterson S.W."/>
        </authorList>
    </citation>
    <scope>NUCLEOTIDE SEQUENCE [LARGE SCALE GENOMIC DNA]</scope>
    <source>
        <strain evidence="11 12">LMG 22410</strain>
    </source>
</reference>
<organism evidence="11 12">
    <name type="scientific">Agrococcus casei LMG 22410</name>
    <dbReference type="NCBI Taxonomy" id="1255656"/>
    <lineage>
        <taxon>Bacteria</taxon>
        <taxon>Bacillati</taxon>
        <taxon>Actinomycetota</taxon>
        <taxon>Actinomycetes</taxon>
        <taxon>Micrococcales</taxon>
        <taxon>Microbacteriaceae</taxon>
        <taxon>Agrococcus</taxon>
    </lineage>
</organism>
<dbReference type="Pfam" id="PF00082">
    <property type="entry name" value="Peptidase_S8"/>
    <property type="match status" value="1"/>
</dbReference>
<dbReference type="PROSITE" id="PS00136">
    <property type="entry name" value="SUBTILASE_ASP"/>
    <property type="match status" value="1"/>
</dbReference>
<proteinExistence type="inferred from homology"/>